<gene>
    <name evidence="1" type="ORF">LCGC14_3101480</name>
</gene>
<evidence type="ECO:0000313" key="1">
    <source>
        <dbReference type="EMBL" id="KKK52779.1"/>
    </source>
</evidence>
<reference evidence="1" key="1">
    <citation type="journal article" date="2015" name="Nature">
        <title>Complex archaea that bridge the gap between prokaryotes and eukaryotes.</title>
        <authorList>
            <person name="Spang A."/>
            <person name="Saw J.H."/>
            <person name="Jorgensen S.L."/>
            <person name="Zaremba-Niedzwiedzka K."/>
            <person name="Martijn J."/>
            <person name="Lind A.E."/>
            <person name="van Eijk R."/>
            <person name="Schleper C."/>
            <person name="Guy L."/>
            <person name="Ettema T.J."/>
        </authorList>
    </citation>
    <scope>NUCLEOTIDE SEQUENCE</scope>
</reference>
<organism evidence="1">
    <name type="scientific">marine sediment metagenome</name>
    <dbReference type="NCBI Taxonomy" id="412755"/>
    <lineage>
        <taxon>unclassified sequences</taxon>
        <taxon>metagenomes</taxon>
        <taxon>ecological metagenomes</taxon>
    </lineage>
</organism>
<proteinExistence type="predicted"/>
<evidence type="ECO:0008006" key="2">
    <source>
        <dbReference type="Google" id="ProtNLM"/>
    </source>
</evidence>
<comment type="caution">
    <text evidence="1">The sequence shown here is derived from an EMBL/GenBank/DDBJ whole genome shotgun (WGS) entry which is preliminary data.</text>
</comment>
<dbReference type="SUPFAM" id="SSF51126">
    <property type="entry name" value="Pectin lyase-like"/>
    <property type="match status" value="1"/>
</dbReference>
<dbReference type="AlphaFoldDB" id="A0A0F8YF55"/>
<dbReference type="EMBL" id="LAZR01066846">
    <property type="protein sequence ID" value="KKK52779.1"/>
    <property type="molecule type" value="Genomic_DNA"/>
</dbReference>
<accession>A0A0F8YF55</accession>
<dbReference type="InterPro" id="IPR011050">
    <property type="entry name" value="Pectin_lyase_fold/virulence"/>
</dbReference>
<sequence length="305" mass="32128">MGQQVNVERQLKFAPGAIITGAPGGFPGTDYYVDDALGNSANSGLAWGAGYALATISQAMTKVTALATRGRARIFVAPGGYTEDVVTPTNDNGPFGSLIAVNPTQESRGAAWLISSTATEPGITVKARGWVIDGFEIDAPATDGCVFLSGANAKFLEIANVLFVGSLTYASGFGVDTDSANPLVVIRDSTFFQFRGTSAAAITSTNVYALQWLVDRCVFWNNINHIAPKNSKGWQASVIRNSTFHKYMSDTETTIKIDPRGGAGNMISHNVLGGAYTNAGGYYSVATDQWFGNAMSTGFSSARPS</sequence>
<protein>
    <recommendedName>
        <fullName evidence="2">Right handed beta helix domain-containing protein</fullName>
    </recommendedName>
</protein>
<name>A0A0F8YF55_9ZZZZ</name>